<evidence type="ECO:0000313" key="1">
    <source>
        <dbReference type="EMBL" id="KKD35209.1"/>
    </source>
</evidence>
<dbReference type="EMBL" id="LATL02000274">
    <property type="protein sequence ID" value="KKD35209.1"/>
    <property type="molecule type" value="Genomic_DNA"/>
</dbReference>
<comment type="caution">
    <text evidence="1">The sequence shown here is derived from an EMBL/GenBank/DDBJ whole genome shotgun (WGS) entry which is preliminary data.</text>
</comment>
<organism evidence="1 2">
    <name type="scientific">Limnoraphis robusta CS-951</name>
    <dbReference type="NCBI Taxonomy" id="1637645"/>
    <lineage>
        <taxon>Bacteria</taxon>
        <taxon>Bacillati</taxon>
        <taxon>Cyanobacteriota</taxon>
        <taxon>Cyanophyceae</taxon>
        <taxon>Oscillatoriophycideae</taxon>
        <taxon>Oscillatoriales</taxon>
        <taxon>Sirenicapillariaceae</taxon>
        <taxon>Limnoraphis</taxon>
    </lineage>
</organism>
<gene>
    <name evidence="1" type="ORF">WN50_26595</name>
</gene>
<evidence type="ECO:0000313" key="2">
    <source>
        <dbReference type="Proteomes" id="UP000033607"/>
    </source>
</evidence>
<protein>
    <submittedName>
        <fullName evidence="1">Uncharacterized protein</fullName>
    </submittedName>
</protein>
<dbReference type="Proteomes" id="UP000033607">
    <property type="component" value="Unassembled WGS sequence"/>
</dbReference>
<dbReference type="AlphaFoldDB" id="A0A0F5Y8L5"/>
<dbReference type="PATRIC" id="fig|1637645.4.peg.5439"/>
<dbReference type="OrthoDB" id="489619at2"/>
<name>A0A0F5Y8L5_9CYAN</name>
<reference evidence="1 2" key="1">
    <citation type="submission" date="2015-06" db="EMBL/GenBank/DDBJ databases">
        <title>Draft genome assembly of filamentous brackish cyanobacterium Limnoraphis robusta strain CS-951.</title>
        <authorList>
            <person name="Willis A."/>
            <person name="Parks M."/>
            <person name="Burford M.A."/>
        </authorList>
    </citation>
    <scope>NUCLEOTIDE SEQUENCE [LARGE SCALE GENOMIC DNA]</scope>
    <source>
        <strain evidence="1 2">CS-951</strain>
    </source>
</reference>
<dbReference type="RefSeq" id="WP_046281630.1">
    <property type="nucleotide sequence ID" value="NZ_LATL02000274.1"/>
</dbReference>
<sequence length="63" mass="7325">MTVLAQEILNNFDRLPDAEQLEVAVEILRRLVHLDFPPLTDEDLVLNAEELFLTLDQQEADYE</sequence>
<proteinExistence type="predicted"/>
<accession>A0A0F5Y8L5</accession>